<dbReference type="RefSeq" id="WP_124877445.1">
    <property type="nucleotide sequence ID" value="NZ_RQJO01000010.1"/>
</dbReference>
<accession>A0A3P1BJI1</accession>
<name>A0A3P1BJI1_9BACT</name>
<evidence type="ECO:0000313" key="2">
    <source>
        <dbReference type="Proteomes" id="UP000271925"/>
    </source>
</evidence>
<dbReference type="EMBL" id="RQJO01000010">
    <property type="protein sequence ID" value="RRB00983.1"/>
    <property type="molecule type" value="Genomic_DNA"/>
</dbReference>
<gene>
    <name evidence="1" type="ORF">EHT25_22635</name>
</gene>
<protein>
    <recommendedName>
        <fullName evidence="3">Tetratricopeptide repeat protein</fullName>
    </recommendedName>
</protein>
<evidence type="ECO:0008006" key="3">
    <source>
        <dbReference type="Google" id="ProtNLM"/>
    </source>
</evidence>
<comment type="caution">
    <text evidence="1">The sequence shown here is derived from an EMBL/GenBank/DDBJ whole genome shotgun (WGS) entry which is preliminary data.</text>
</comment>
<dbReference type="InterPro" id="IPR011990">
    <property type="entry name" value="TPR-like_helical_dom_sf"/>
</dbReference>
<reference evidence="1 2" key="1">
    <citation type="submission" date="2018-11" db="EMBL/GenBank/DDBJ databases">
        <authorList>
            <person name="Zhou Z."/>
            <person name="Wang G."/>
        </authorList>
    </citation>
    <scope>NUCLEOTIDE SEQUENCE [LARGE SCALE GENOMIC DNA]</scope>
    <source>
        <strain evidence="1 2">KCTC52004</strain>
    </source>
</reference>
<evidence type="ECO:0000313" key="1">
    <source>
        <dbReference type="EMBL" id="RRB00983.1"/>
    </source>
</evidence>
<proteinExistence type="predicted"/>
<dbReference type="AlphaFoldDB" id="A0A3P1BJI1"/>
<dbReference type="Proteomes" id="UP000271925">
    <property type="component" value="Unassembled WGS sequence"/>
</dbReference>
<sequence length="126" mass="13976">MAAPSHSAQTSSDSVLLADAITRLQQRDARTAISQLAAIAQHQPGHWTAAAQWYLALAYLKSGQRLEAQKMFSTFRYPSCGQKTEAFDATAARFRVAGYERLFGLEETAGKKIYNLKKHALTTGRW</sequence>
<organism evidence="1 2">
    <name type="scientific">Larkinella rosea</name>
    <dbReference type="NCBI Taxonomy" id="2025312"/>
    <lineage>
        <taxon>Bacteria</taxon>
        <taxon>Pseudomonadati</taxon>
        <taxon>Bacteroidota</taxon>
        <taxon>Cytophagia</taxon>
        <taxon>Cytophagales</taxon>
        <taxon>Spirosomataceae</taxon>
        <taxon>Larkinella</taxon>
    </lineage>
</organism>
<keyword evidence="2" id="KW-1185">Reference proteome</keyword>
<dbReference type="Gene3D" id="1.25.40.10">
    <property type="entry name" value="Tetratricopeptide repeat domain"/>
    <property type="match status" value="1"/>
</dbReference>